<proteinExistence type="predicted"/>
<sequence length="264" mass="29683">MVFVKWHIRPKHKVVDVSVVYAYHGGKFTKLPDIKYIGGEVHYVDYVDIDEFSVHELDAIMLDLVIYYHFRVPNGDFQFGHRALGNDQDVITLSKYISHNKLIEVYTEHGKTNLLTYFMTPNAKGKVVIEELPENDNQGAEVKGQIHVESPSKNTNHGNDEPIGEYMSLILFGSKNDTFSPEYTRGRVGNSKIGEGSFSKRLNLEGIDESVRISNEKNDDKYGSTNVLEATTSIHVNEMDGVREAATGVEEASNVFEGCYNTPS</sequence>
<dbReference type="Pfam" id="PF26130">
    <property type="entry name" value="PB1-like"/>
    <property type="match status" value="1"/>
</dbReference>
<accession>A0A9R1XS66</accession>
<comment type="caution">
    <text evidence="2">The sequence shown here is derived from an EMBL/GenBank/DDBJ whole genome shotgun (WGS) entry which is preliminary data.</text>
</comment>
<protein>
    <recommendedName>
        <fullName evidence="1">PB1-like domain-containing protein</fullName>
    </recommendedName>
</protein>
<dbReference type="InterPro" id="IPR058594">
    <property type="entry name" value="PB1-like_dom_pln"/>
</dbReference>
<name>A0A9R1XS66_LACSA</name>
<keyword evidence="3" id="KW-1185">Reference proteome</keyword>
<reference evidence="2 3" key="1">
    <citation type="journal article" date="2017" name="Nat. Commun.">
        <title>Genome assembly with in vitro proximity ligation data and whole-genome triplication in lettuce.</title>
        <authorList>
            <person name="Reyes-Chin-Wo S."/>
            <person name="Wang Z."/>
            <person name="Yang X."/>
            <person name="Kozik A."/>
            <person name="Arikit S."/>
            <person name="Song C."/>
            <person name="Xia L."/>
            <person name="Froenicke L."/>
            <person name="Lavelle D.O."/>
            <person name="Truco M.J."/>
            <person name="Xia R."/>
            <person name="Zhu S."/>
            <person name="Xu C."/>
            <person name="Xu H."/>
            <person name="Xu X."/>
            <person name="Cox K."/>
            <person name="Korf I."/>
            <person name="Meyers B.C."/>
            <person name="Michelmore R.W."/>
        </authorList>
    </citation>
    <scope>NUCLEOTIDE SEQUENCE [LARGE SCALE GENOMIC DNA]</scope>
    <source>
        <strain evidence="3">cv. Salinas</strain>
        <tissue evidence="2">Seedlings</tissue>
    </source>
</reference>
<gene>
    <name evidence="2" type="ORF">LSAT_V11C300145940</name>
</gene>
<feature type="domain" description="PB1-like" evidence="1">
    <location>
        <begin position="20"/>
        <end position="109"/>
    </location>
</feature>
<organism evidence="2 3">
    <name type="scientific">Lactuca sativa</name>
    <name type="common">Garden lettuce</name>
    <dbReference type="NCBI Taxonomy" id="4236"/>
    <lineage>
        <taxon>Eukaryota</taxon>
        <taxon>Viridiplantae</taxon>
        <taxon>Streptophyta</taxon>
        <taxon>Embryophyta</taxon>
        <taxon>Tracheophyta</taxon>
        <taxon>Spermatophyta</taxon>
        <taxon>Magnoliopsida</taxon>
        <taxon>eudicotyledons</taxon>
        <taxon>Gunneridae</taxon>
        <taxon>Pentapetalae</taxon>
        <taxon>asterids</taxon>
        <taxon>campanulids</taxon>
        <taxon>Asterales</taxon>
        <taxon>Asteraceae</taxon>
        <taxon>Cichorioideae</taxon>
        <taxon>Cichorieae</taxon>
        <taxon>Lactucinae</taxon>
        <taxon>Lactuca</taxon>
    </lineage>
</organism>
<evidence type="ECO:0000313" key="2">
    <source>
        <dbReference type="EMBL" id="KAJ0217442.1"/>
    </source>
</evidence>
<dbReference type="Proteomes" id="UP000235145">
    <property type="component" value="Unassembled WGS sequence"/>
</dbReference>
<evidence type="ECO:0000259" key="1">
    <source>
        <dbReference type="Pfam" id="PF26130"/>
    </source>
</evidence>
<dbReference type="EMBL" id="NBSK02000003">
    <property type="protein sequence ID" value="KAJ0217442.1"/>
    <property type="molecule type" value="Genomic_DNA"/>
</dbReference>
<evidence type="ECO:0000313" key="3">
    <source>
        <dbReference type="Proteomes" id="UP000235145"/>
    </source>
</evidence>
<dbReference type="AlphaFoldDB" id="A0A9R1XS66"/>